<proteinExistence type="inferred from homology"/>
<keyword evidence="2 4" id="KW-0732">Signal</keyword>
<dbReference type="Gene3D" id="3.40.50.1820">
    <property type="entry name" value="alpha/beta hydrolase"/>
    <property type="match status" value="1"/>
</dbReference>
<dbReference type="EMBL" id="NEVH01000249">
    <property type="protein sequence ID" value="PNF43966.1"/>
    <property type="molecule type" value="Genomic_DNA"/>
</dbReference>
<name>A0A2J7RT05_9NEOP</name>
<feature type="signal peptide" evidence="4">
    <location>
        <begin position="1"/>
        <end position="21"/>
    </location>
</feature>
<protein>
    <recommendedName>
        <fullName evidence="5">Carboxylesterase type B domain-containing protein</fullName>
    </recommendedName>
</protein>
<comment type="similarity">
    <text evidence="1">Belongs to the type-B carboxylesterase/lipase family.</text>
</comment>
<dbReference type="InterPro" id="IPR029058">
    <property type="entry name" value="AB_hydrolase_fold"/>
</dbReference>
<sequence>MACLQLLAIILIALLIPRTVANKRVKRIVGGRPAAVAPEDDPVVFVFLHDHTAKVYGTRDGRDGYYNFWGIRYAEPPVGRFRFQRPKKLQLAGDVNATRAGPPCPQPDPLNKTAVIGSEDCLFLNVFTPSLPDGNEGLPVLMWIHGGGHRRGSASQYGVRHLVKKKTVVVTIQYRLGSLGFISAGVKELPGNIGLFDMALALEWIRDYIKFFGGTPNKITVFGQGTGASSAVLLSLSQLTQGILGGVLAMSGSALSSFAIDHNPLATGRELAKQNGCPENPVLEMVKCLQEVSVSTLIQADSGLQELRLATQGVLAGITGLLGPAPCTEGANDGRFLPNFLSESPLDGLQSGKFPNIPLLTGVTRDETAPILFGKYQKEILDNSGNSSSFLNEFLSGIISKSDLIGRLFNRTDQLIQNVAAKYFPFHQEDTRAIVKNYVEATGDALFNLPAFHMAKLWSKHVGKTFFYSFEQILKQNKHGGKVFLSGFPLVQDDGVEGGISHGDDLPFIFDPEPLDGNTSFSGLALTDHNDQKVQDIVTNFIAEFARTGEPRLLDNGEQLPWPPFSEDKNNFLTITSKPRFHDNFRFCQMALWGGIFPRLQSATCEALWGITKFSEDALEAVELALHQGMGHGAVISTVINGTLPENAGNGATVYAVLNETLPAKHGIQVGNEALINTFLNKTVLPQSEIKVGNRTIINGVLNKAALGKSGNVIGGEVAWLNATEPHSVDRMKSEINSSSNMQENFVVPVTESNIHTSTTRTQNPPGLLPVLINKPLINRTTLLPRQGLLLRPAIG</sequence>
<dbReference type="AlphaFoldDB" id="A0A2J7RT05"/>
<feature type="chain" id="PRO_5014319644" description="Carboxylesterase type B domain-containing protein" evidence="4">
    <location>
        <begin position="22"/>
        <end position="796"/>
    </location>
</feature>
<dbReference type="PROSITE" id="PS00941">
    <property type="entry name" value="CARBOXYLESTERASE_B_2"/>
    <property type="match status" value="1"/>
</dbReference>
<evidence type="ECO:0000256" key="2">
    <source>
        <dbReference type="ARBA" id="ARBA00022729"/>
    </source>
</evidence>
<evidence type="ECO:0000256" key="4">
    <source>
        <dbReference type="SAM" id="SignalP"/>
    </source>
</evidence>
<dbReference type="InParanoid" id="A0A2J7RT05"/>
<keyword evidence="7" id="KW-1185">Reference proteome</keyword>
<evidence type="ECO:0000256" key="1">
    <source>
        <dbReference type="ARBA" id="ARBA00005964"/>
    </source>
</evidence>
<dbReference type="InterPro" id="IPR019819">
    <property type="entry name" value="Carboxylesterase_B_CS"/>
</dbReference>
<dbReference type="PANTHER" id="PTHR43903">
    <property type="entry name" value="NEUROLIGIN"/>
    <property type="match status" value="1"/>
</dbReference>
<dbReference type="InterPro" id="IPR051093">
    <property type="entry name" value="Neuroligin/BSAL"/>
</dbReference>
<organism evidence="6 7">
    <name type="scientific">Cryptotermes secundus</name>
    <dbReference type="NCBI Taxonomy" id="105785"/>
    <lineage>
        <taxon>Eukaryota</taxon>
        <taxon>Metazoa</taxon>
        <taxon>Ecdysozoa</taxon>
        <taxon>Arthropoda</taxon>
        <taxon>Hexapoda</taxon>
        <taxon>Insecta</taxon>
        <taxon>Pterygota</taxon>
        <taxon>Neoptera</taxon>
        <taxon>Polyneoptera</taxon>
        <taxon>Dictyoptera</taxon>
        <taxon>Blattodea</taxon>
        <taxon>Blattoidea</taxon>
        <taxon>Termitoidae</taxon>
        <taxon>Kalotermitidae</taxon>
        <taxon>Cryptotermitinae</taxon>
        <taxon>Cryptotermes</taxon>
    </lineage>
</organism>
<dbReference type="STRING" id="105785.A0A2J7RT05"/>
<evidence type="ECO:0000256" key="3">
    <source>
        <dbReference type="ARBA" id="ARBA00023180"/>
    </source>
</evidence>
<dbReference type="Pfam" id="PF00135">
    <property type="entry name" value="COesterase"/>
    <property type="match status" value="1"/>
</dbReference>
<gene>
    <name evidence="6" type="ORF">B7P43_G00910</name>
</gene>
<dbReference type="InterPro" id="IPR002018">
    <property type="entry name" value="CarbesteraseB"/>
</dbReference>
<dbReference type="Proteomes" id="UP000235965">
    <property type="component" value="Unassembled WGS sequence"/>
</dbReference>
<dbReference type="OrthoDB" id="408631at2759"/>
<evidence type="ECO:0000259" key="5">
    <source>
        <dbReference type="Pfam" id="PF00135"/>
    </source>
</evidence>
<keyword evidence="3" id="KW-0325">Glycoprotein</keyword>
<reference evidence="6 7" key="1">
    <citation type="submission" date="2017-12" db="EMBL/GenBank/DDBJ databases">
        <title>Hemimetabolous genomes reveal molecular basis of termite eusociality.</title>
        <authorList>
            <person name="Harrison M.C."/>
            <person name="Jongepier E."/>
            <person name="Robertson H.M."/>
            <person name="Arning N."/>
            <person name="Bitard-Feildel T."/>
            <person name="Chao H."/>
            <person name="Childers C.P."/>
            <person name="Dinh H."/>
            <person name="Doddapaneni H."/>
            <person name="Dugan S."/>
            <person name="Gowin J."/>
            <person name="Greiner C."/>
            <person name="Han Y."/>
            <person name="Hu H."/>
            <person name="Hughes D.S.T."/>
            <person name="Huylmans A.-K."/>
            <person name="Kemena C."/>
            <person name="Kremer L.P.M."/>
            <person name="Lee S.L."/>
            <person name="Lopez-Ezquerra A."/>
            <person name="Mallet L."/>
            <person name="Monroy-Kuhn J.M."/>
            <person name="Moser A."/>
            <person name="Murali S.C."/>
            <person name="Muzny D.M."/>
            <person name="Otani S."/>
            <person name="Piulachs M.-D."/>
            <person name="Poelchau M."/>
            <person name="Qu J."/>
            <person name="Schaub F."/>
            <person name="Wada-Katsumata A."/>
            <person name="Worley K.C."/>
            <person name="Xie Q."/>
            <person name="Ylla G."/>
            <person name="Poulsen M."/>
            <person name="Gibbs R.A."/>
            <person name="Schal C."/>
            <person name="Richards S."/>
            <person name="Belles X."/>
            <person name="Korb J."/>
            <person name="Bornberg-Bauer E."/>
        </authorList>
    </citation>
    <scope>NUCLEOTIDE SEQUENCE [LARGE SCALE GENOMIC DNA]</scope>
    <source>
        <tissue evidence="6">Whole body</tissue>
    </source>
</reference>
<accession>A0A2J7RT05</accession>
<dbReference type="SUPFAM" id="SSF53474">
    <property type="entry name" value="alpha/beta-Hydrolases"/>
    <property type="match status" value="1"/>
</dbReference>
<evidence type="ECO:0000313" key="7">
    <source>
        <dbReference type="Proteomes" id="UP000235965"/>
    </source>
</evidence>
<evidence type="ECO:0000313" key="6">
    <source>
        <dbReference type="EMBL" id="PNF43966.1"/>
    </source>
</evidence>
<feature type="domain" description="Carboxylesterase type B" evidence="5">
    <location>
        <begin position="54"/>
        <end position="592"/>
    </location>
</feature>
<comment type="caution">
    <text evidence="6">The sequence shown here is derived from an EMBL/GenBank/DDBJ whole genome shotgun (WGS) entry which is preliminary data.</text>
</comment>